<keyword evidence="5 7" id="KW-0807">Transducer</keyword>
<feature type="transmembrane region" description="Helical" evidence="9">
    <location>
        <begin position="12"/>
        <end position="31"/>
    </location>
</feature>
<dbReference type="CDD" id="cd06225">
    <property type="entry name" value="HAMP"/>
    <property type="match status" value="1"/>
</dbReference>
<evidence type="ECO:0000256" key="7">
    <source>
        <dbReference type="PROSITE-ProRule" id="PRU00284"/>
    </source>
</evidence>
<dbReference type="GO" id="GO:0016020">
    <property type="term" value="C:membrane"/>
    <property type="evidence" value="ECO:0007669"/>
    <property type="project" value="UniProtKB-SubCell"/>
</dbReference>
<evidence type="ECO:0000256" key="6">
    <source>
        <dbReference type="ARBA" id="ARBA00029447"/>
    </source>
</evidence>
<keyword evidence="2 9" id="KW-0812">Transmembrane</keyword>
<evidence type="ECO:0000259" key="10">
    <source>
        <dbReference type="PROSITE" id="PS50111"/>
    </source>
</evidence>
<feature type="domain" description="HAMP" evidence="11">
    <location>
        <begin position="217"/>
        <end position="271"/>
    </location>
</feature>
<dbReference type="PANTHER" id="PTHR32089">
    <property type="entry name" value="METHYL-ACCEPTING CHEMOTAXIS PROTEIN MCPB"/>
    <property type="match status" value="1"/>
</dbReference>
<protein>
    <submittedName>
        <fullName evidence="12">Methyl-accepting chemotaxis protein</fullName>
    </submittedName>
</protein>
<dbReference type="InterPro" id="IPR003660">
    <property type="entry name" value="HAMP_dom"/>
</dbReference>
<dbReference type="Pfam" id="PF12729">
    <property type="entry name" value="4HB_MCP_1"/>
    <property type="match status" value="1"/>
</dbReference>
<proteinExistence type="inferred from homology"/>
<dbReference type="Pfam" id="PF00015">
    <property type="entry name" value="MCPsignal"/>
    <property type="match status" value="1"/>
</dbReference>
<dbReference type="InterPro" id="IPR004090">
    <property type="entry name" value="Chemotax_Me-accpt_rcpt"/>
</dbReference>
<gene>
    <name evidence="12" type="ORF">BAL341_1935</name>
</gene>
<dbReference type="CDD" id="cd11386">
    <property type="entry name" value="MCP_signal"/>
    <property type="match status" value="1"/>
</dbReference>
<evidence type="ECO:0000256" key="3">
    <source>
        <dbReference type="ARBA" id="ARBA00022989"/>
    </source>
</evidence>
<dbReference type="PRINTS" id="PR00260">
    <property type="entry name" value="CHEMTRNSDUCR"/>
</dbReference>
<dbReference type="GO" id="GO:0004888">
    <property type="term" value="F:transmembrane signaling receptor activity"/>
    <property type="evidence" value="ECO:0007669"/>
    <property type="project" value="InterPro"/>
</dbReference>
<sequence>MFMNSLKNLSVKLQIALPIMLLAVLIAIVGIKSLTTVNEVINQTDIAINNLTPATTAVLNADRDLYQAELAMREYVQLSGEGRQVATAQQDFDDNVKQALDRMTKAAGLVRPHGVSVMAETDFSKVFDNWLNLSRQAMNYAQQGNAEQARALIDGSESAAFSKLRDEYNGLGERIDARAVILGKELSAYVSQQKSLTVLLMLIAVTIAIVTVIFSPGLIVKPLAQLKNMVSELASVGGDLTRRLPVSGHNEIGDVAVKTNQFITTLQAMMRDVQQQLTELEQAATNIAAKAGQTSSKAGQQTMHIEQVLTAIHQMQHAVQEIAGNASLTSGATEEANNAANSSGKVIRQSMQEIGVLARDIEQVVQAISNLETESRNIVSVLEVIGGIADQTNLLALNAAIEAARAGDAGRGFAVVADEVRTLASRTQQSTKDIHDMITRLQTGVSSAVAAMSNAKNQVTETEQHAASASQYLDHIMSGIANINDMAMQIAAATEQQWTVAEHVNQTVNGISQNASELSVLAHDTGTDGDRVRQLVQVVSGQVGRFKV</sequence>
<dbReference type="SMART" id="SM00304">
    <property type="entry name" value="HAMP"/>
    <property type="match status" value="2"/>
</dbReference>
<evidence type="ECO:0000256" key="1">
    <source>
        <dbReference type="ARBA" id="ARBA00004141"/>
    </source>
</evidence>
<keyword evidence="8" id="KW-0175">Coiled coil</keyword>
<evidence type="ECO:0000256" key="4">
    <source>
        <dbReference type="ARBA" id="ARBA00023136"/>
    </source>
</evidence>
<evidence type="ECO:0000256" key="8">
    <source>
        <dbReference type="SAM" id="Coils"/>
    </source>
</evidence>
<evidence type="ECO:0000259" key="11">
    <source>
        <dbReference type="PROSITE" id="PS50885"/>
    </source>
</evidence>
<dbReference type="SUPFAM" id="SSF58104">
    <property type="entry name" value="Methyl-accepting chemotaxis protein (MCP) signaling domain"/>
    <property type="match status" value="1"/>
</dbReference>
<dbReference type="Gene3D" id="1.10.287.950">
    <property type="entry name" value="Methyl-accepting chemotaxis protein"/>
    <property type="match status" value="1"/>
</dbReference>
<dbReference type="InterPro" id="IPR004089">
    <property type="entry name" value="MCPsignal_dom"/>
</dbReference>
<organism evidence="12">
    <name type="scientific">Rheinheimera sp. BAL341</name>
    <dbReference type="NCBI Taxonomy" id="1708203"/>
    <lineage>
        <taxon>Bacteria</taxon>
        <taxon>Pseudomonadati</taxon>
        <taxon>Pseudomonadota</taxon>
        <taxon>Gammaproteobacteria</taxon>
        <taxon>Chromatiales</taxon>
        <taxon>Chromatiaceae</taxon>
        <taxon>Rheinheimera</taxon>
    </lineage>
</organism>
<comment type="similarity">
    <text evidence="6">Belongs to the methyl-accepting chemotaxis (MCP) protein family.</text>
</comment>
<feature type="transmembrane region" description="Helical" evidence="9">
    <location>
        <begin position="196"/>
        <end position="219"/>
    </location>
</feature>
<dbReference type="SMART" id="SM00283">
    <property type="entry name" value="MA"/>
    <property type="match status" value="1"/>
</dbReference>
<dbReference type="EMBL" id="CAAJGR010000104">
    <property type="protein sequence ID" value="VHO04515.1"/>
    <property type="molecule type" value="Genomic_DNA"/>
</dbReference>
<dbReference type="AlphaFoldDB" id="A0A486XRP5"/>
<dbReference type="GO" id="GO:0006935">
    <property type="term" value="P:chemotaxis"/>
    <property type="evidence" value="ECO:0007669"/>
    <property type="project" value="InterPro"/>
</dbReference>
<evidence type="ECO:0000256" key="9">
    <source>
        <dbReference type="SAM" id="Phobius"/>
    </source>
</evidence>
<evidence type="ECO:0000256" key="2">
    <source>
        <dbReference type="ARBA" id="ARBA00022692"/>
    </source>
</evidence>
<keyword evidence="4 9" id="KW-0472">Membrane</keyword>
<dbReference type="Pfam" id="PF00672">
    <property type="entry name" value="HAMP"/>
    <property type="match status" value="1"/>
</dbReference>
<accession>A0A486XRP5</accession>
<dbReference type="GO" id="GO:0007165">
    <property type="term" value="P:signal transduction"/>
    <property type="evidence" value="ECO:0007669"/>
    <property type="project" value="UniProtKB-KW"/>
</dbReference>
<evidence type="ECO:0000256" key="5">
    <source>
        <dbReference type="ARBA" id="ARBA00023224"/>
    </source>
</evidence>
<feature type="coiled-coil region" evidence="8">
    <location>
        <begin position="263"/>
        <end position="290"/>
    </location>
</feature>
<comment type="subcellular location">
    <subcellularLocation>
        <location evidence="1">Membrane</location>
        <topology evidence="1">Multi-pass membrane protein</topology>
    </subcellularLocation>
</comment>
<dbReference type="PROSITE" id="PS50885">
    <property type="entry name" value="HAMP"/>
    <property type="match status" value="1"/>
</dbReference>
<evidence type="ECO:0000313" key="12">
    <source>
        <dbReference type="EMBL" id="VHO04515.1"/>
    </source>
</evidence>
<dbReference type="InterPro" id="IPR024478">
    <property type="entry name" value="HlyB_4HB_MCP"/>
</dbReference>
<feature type="domain" description="Methyl-accepting transducer" evidence="10">
    <location>
        <begin position="276"/>
        <end position="512"/>
    </location>
</feature>
<dbReference type="PANTHER" id="PTHR32089:SF119">
    <property type="entry name" value="METHYL-ACCEPTING CHEMOTAXIS PROTEIN CTPL"/>
    <property type="match status" value="1"/>
</dbReference>
<keyword evidence="3 9" id="KW-1133">Transmembrane helix</keyword>
<dbReference type="FunFam" id="1.10.287.950:FF:000001">
    <property type="entry name" value="Methyl-accepting chemotaxis sensory transducer"/>
    <property type="match status" value="1"/>
</dbReference>
<name>A0A486XRP5_9GAMM</name>
<reference evidence="12" key="1">
    <citation type="submission" date="2019-04" db="EMBL/GenBank/DDBJ databases">
        <authorList>
            <person name="Brambilla D."/>
        </authorList>
    </citation>
    <scope>NUCLEOTIDE SEQUENCE</scope>
    <source>
        <strain evidence="12">BAL1</strain>
    </source>
</reference>
<dbReference type="PROSITE" id="PS50111">
    <property type="entry name" value="CHEMOTAXIS_TRANSDUC_2"/>
    <property type="match status" value="1"/>
</dbReference>